<organism evidence="1 2">
    <name type="scientific">Actinia tenebrosa</name>
    <name type="common">Australian red waratah sea anemone</name>
    <dbReference type="NCBI Taxonomy" id="6105"/>
    <lineage>
        <taxon>Eukaryota</taxon>
        <taxon>Metazoa</taxon>
        <taxon>Cnidaria</taxon>
        <taxon>Anthozoa</taxon>
        <taxon>Hexacorallia</taxon>
        <taxon>Actiniaria</taxon>
        <taxon>Actiniidae</taxon>
        <taxon>Actinia</taxon>
    </lineage>
</organism>
<dbReference type="Proteomes" id="UP000515163">
    <property type="component" value="Unplaced"/>
</dbReference>
<dbReference type="RefSeq" id="XP_031555140.1">
    <property type="nucleotide sequence ID" value="XM_031699280.1"/>
</dbReference>
<accession>A0A6P8HR78</accession>
<evidence type="ECO:0000313" key="2">
    <source>
        <dbReference type="RefSeq" id="XP_031555140.1"/>
    </source>
</evidence>
<dbReference type="AlphaFoldDB" id="A0A6P8HR78"/>
<reference evidence="2" key="1">
    <citation type="submission" date="2025-08" db="UniProtKB">
        <authorList>
            <consortium name="RefSeq"/>
        </authorList>
    </citation>
    <scope>IDENTIFICATION</scope>
</reference>
<dbReference type="SUPFAM" id="SSF48726">
    <property type="entry name" value="Immunoglobulin"/>
    <property type="match status" value="1"/>
</dbReference>
<gene>
    <name evidence="2" type="primary">LOC116292040</name>
</gene>
<dbReference type="OrthoDB" id="6250964at2759"/>
<dbReference type="InterPro" id="IPR036179">
    <property type="entry name" value="Ig-like_dom_sf"/>
</dbReference>
<sequence>MVNATNIVGVNWGIRDGNTKELKQGLIKYNKADGIQLDKKINSTSYAGRVSFVGDMSKGQAWLKITNLNINDTNQYMALITLQGETGYRYIATKLNVIQTGTITQGQTVFPSTEPP</sequence>
<dbReference type="InterPro" id="IPR013783">
    <property type="entry name" value="Ig-like_fold"/>
</dbReference>
<keyword evidence="1" id="KW-1185">Reference proteome</keyword>
<dbReference type="InParanoid" id="A0A6P8HR78"/>
<dbReference type="KEGG" id="aten:116292040"/>
<protein>
    <submittedName>
        <fullName evidence="2">Uncharacterized protein LOC116292040</fullName>
    </submittedName>
</protein>
<name>A0A6P8HR78_ACTTE</name>
<dbReference type="GeneID" id="116292040"/>
<dbReference type="Gene3D" id="2.60.40.10">
    <property type="entry name" value="Immunoglobulins"/>
    <property type="match status" value="1"/>
</dbReference>
<feature type="non-terminal residue" evidence="2">
    <location>
        <position position="116"/>
    </location>
</feature>
<proteinExistence type="predicted"/>
<evidence type="ECO:0000313" key="1">
    <source>
        <dbReference type="Proteomes" id="UP000515163"/>
    </source>
</evidence>